<reference evidence="3 4" key="1">
    <citation type="journal article" date="2006" name="Nature">
        <title>Global trends of whole-genome duplications revealed by the ciliate Paramecium tetraurelia.</title>
        <authorList>
            <consortium name="Genoscope"/>
            <person name="Aury J.-M."/>
            <person name="Jaillon O."/>
            <person name="Duret L."/>
            <person name="Noel B."/>
            <person name="Jubin C."/>
            <person name="Porcel B.M."/>
            <person name="Segurens B."/>
            <person name="Daubin V."/>
            <person name="Anthouard V."/>
            <person name="Aiach N."/>
            <person name="Arnaiz O."/>
            <person name="Billaut A."/>
            <person name="Beisson J."/>
            <person name="Blanc I."/>
            <person name="Bouhouche K."/>
            <person name="Camara F."/>
            <person name="Duharcourt S."/>
            <person name="Guigo R."/>
            <person name="Gogendeau D."/>
            <person name="Katinka M."/>
            <person name="Keller A.-M."/>
            <person name="Kissmehl R."/>
            <person name="Klotz C."/>
            <person name="Koll F."/>
            <person name="Le Moue A."/>
            <person name="Lepere C."/>
            <person name="Malinsky S."/>
            <person name="Nowacki M."/>
            <person name="Nowak J.K."/>
            <person name="Plattner H."/>
            <person name="Poulain J."/>
            <person name="Ruiz F."/>
            <person name="Serrano V."/>
            <person name="Zagulski M."/>
            <person name="Dessen P."/>
            <person name="Betermier M."/>
            <person name="Weissenbach J."/>
            <person name="Scarpelli C."/>
            <person name="Schachter V."/>
            <person name="Sperling L."/>
            <person name="Meyer E."/>
            <person name="Cohen J."/>
            <person name="Wincker P."/>
        </authorList>
    </citation>
    <scope>NUCLEOTIDE SEQUENCE [LARGE SCALE GENOMIC DNA]</scope>
    <source>
        <strain evidence="3 4">Stock d4-2</strain>
    </source>
</reference>
<name>A0DRT3_PARTE</name>
<dbReference type="AlphaFoldDB" id="A0DRT3"/>
<feature type="compositionally biased region" description="Acidic residues" evidence="2">
    <location>
        <begin position="723"/>
        <end position="736"/>
    </location>
</feature>
<dbReference type="RefSeq" id="XP_001453147.1">
    <property type="nucleotide sequence ID" value="XM_001453110.1"/>
</dbReference>
<organism evidence="3 4">
    <name type="scientific">Paramecium tetraurelia</name>
    <dbReference type="NCBI Taxonomy" id="5888"/>
    <lineage>
        <taxon>Eukaryota</taxon>
        <taxon>Sar</taxon>
        <taxon>Alveolata</taxon>
        <taxon>Ciliophora</taxon>
        <taxon>Intramacronucleata</taxon>
        <taxon>Oligohymenophorea</taxon>
        <taxon>Peniculida</taxon>
        <taxon>Parameciidae</taxon>
        <taxon>Paramecium</taxon>
    </lineage>
</organism>
<dbReference type="EMBL" id="CT868541">
    <property type="protein sequence ID" value="CAK85750.1"/>
    <property type="molecule type" value="Genomic_DNA"/>
</dbReference>
<evidence type="ECO:0008006" key="5">
    <source>
        <dbReference type="Google" id="ProtNLM"/>
    </source>
</evidence>
<dbReference type="OrthoDB" id="302566at2759"/>
<dbReference type="HOGENOM" id="CLU_372346_0_0_1"/>
<evidence type="ECO:0000256" key="2">
    <source>
        <dbReference type="SAM" id="MobiDB-lite"/>
    </source>
</evidence>
<evidence type="ECO:0000256" key="1">
    <source>
        <dbReference type="SAM" id="Coils"/>
    </source>
</evidence>
<protein>
    <recommendedName>
        <fullName evidence="5">FPL domain-containing protein</fullName>
    </recommendedName>
</protein>
<evidence type="ECO:0000313" key="4">
    <source>
        <dbReference type="Proteomes" id="UP000000600"/>
    </source>
</evidence>
<gene>
    <name evidence="3" type="ORF">GSPATT00019468001</name>
</gene>
<feature type="coiled-coil region" evidence="1">
    <location>
        <begin position="24"/>
        <end position="56"/>
    </location>
</feature>
<evidence type="ECO:0000313" key="3">
    <source>
        <dbReference type="EMBL" id="CAK85750.1"/>
    </source>
</evidence>
<dbReference type="GeneID" id="5038932"/>
<dbReference type="InParanoid" id="A0DRT3"/>
<dbReference type="KEGG" id="ptm:GSPATT00019468001"/>
<feature type="region of interest" description="Disordered" evidence="2">
    <location>
        <begin position="714"/>
        <end position="747"/>
    </location>
</feature>
<dbReference type="OMA" id="CFEDINY"/>
<accession>A0DRT3</accession>
<proteinExistence type="predicted"/>
<keyword evidence="1" id="KW-0175">Coiled coil</keyword>
<dbReference type="Proteomes" id="UP000000600">
    <property type="component" value="Unassembled WGS sequence"/>
</dbReference>
<keyword evidence="4" id="KW-1185">Reference proteome</keyword>
<sequence length="747" mass="88877">MRKNRYYIDDPIVSQRKEAQQIVESLYFNQKNNLQQKLEKEEENKLENVIEKLDEEINFRRFQTAQELLELYEAKPLKSREQYLEWFNQLSYCLKFQEQIQQNKLNYYKKLAGQYKAQYNKEYEMPNIVFLTPSQILENSVFNQVIEDFVSNCEVIEWLHVRKQIKKSFQTQLYSLDYYALQRLWEENEYPIQTIQYLSLIIKDITESKFEKDQEPQFMELFDGKFQQGQSLKKILEQLLLQKMQQINFYDLNNEDFANFVFIYYQQQKLPILPTFLKELVENVKERISTLNLLENVKILQAMLVIEIGDNQSYCYLLWNIIRLKNRINSDYSIINGIIFILLHFRQNILFVKGKRNYPKPIIVEDAMVFSEIFHHLTEDLKLFGFVHLSQLLTIASKNFADPAKLNAIIVSLFQKPEINQNIQIDHKIDLYYQATQLGGAILDVTQILKYKVQLLQSHSITGFFEKNQQSEGNQITGYYPYYTNLLDSLIKLIWTSIIQNSKCFEDINYLIFKVNELTRLQTTIRIDRVTQKLISQINQYISLAGKTIFPNKIDIQQILENKNIYKKLEKFGNPLMLHSKLYLQEKYYFLQKYEKNLEKDVYYEDVLLDFVYTNQKTGNKALILLNGSSNYQISAVGEMIPNSMIKFQDDLLAQSEIPVIQINLPDMIQSQSKSFYEEQLKDILEDGSNEYEDVANAIQETRQKIRRDFNYLSIHQQKNEEESQEEKEEEGEVQNDDTYALSDEEK</sequence>